<evidence type="ECO:0000313" key="2">
    <source>
        <dbReference type="Proteomes" id="UP000198942"/>
    </source>
</evidence>
<reference evidence="2" key="1">
    <citation type="submission" date="2016-10" db="EMBL/GenBank/DDBJ databases">
        <authorList>
            <person name="Varghese N."/>
            <person name="Submissions S."/>
        </authorList>
    </citation>
    <scope>NUCLEOTIDE SEQUENCE [LARGE SCALE GENOMIC DNA]</scope>
    <source>
        <strain evidence="2">Gh-48</strain>
    </source>
</reference>
<evidence type="ECO:0000313" key="1">
    <source>
        <dbReference type="EMBL" id="SEN01614.1"/>
    </source>
</evidence>
<dbReference type="Proteomes" id="UP000198942">
    <property type="component" value="Unassembled WGS sequence"/>
</dbReference>
<organism evidence="1 2">
    <name type="scientific">Mucilaginibacter gossypiicola</name>
    <dbReference type="NCBI Taxonomy" id="551995"/>
    <lineage>
        <taxon>Bacteria</taxon>
        <taxon>Pseudomonadati</taxon>
        <taxon>Bacteroidota</taxon>
        <taxon>Sphingobacteriia</taxon>
        <taxon>Sphingobacteriales</taxon>
        <taxon>Sphingobacteriaceae</taxon>
        <taxon>Mucilaginibacter</taxon>
    </lineage>
</organism>
<gene>
    <name evidence="1" type="ORF">SAMN05192574_102186</name>
</gene>
<dbReference type="OrthoDB" id="705840at2"/>
<accession>A0A1H8D4F5</accession>
<dbReference type="RefSeq" id="WP_091209126.1">
    <property type="nucleotide sequence ID" value="NZ_FOCL01000002.1"/>
</dbReference>
<dbReference type="EMBL" id="FOCL01000002">
    <property type="protein sequence ID" value="SEN01614.1"/>
    <property type="molecule type" value="Genomic_DNA"/>
</dbReference>
<keyword evidence="2" id="KW-1185">Reference proteome</keyword>
<dbReference type="AlphaFoldDB" id="A0A1H8D4F5"/>
<proteinExistence type="predicted"/>
<protein>
    <submittedName>
        <fullName evidence="1">Uncharacterized protein</fullName>
    </submittedName>
</protein>
<name>A0A1H8D4F5_9SPHI</name>
<sequence length="392" mass="45542">MKNVSVQLQQFVKESLHPNNITGQSLTDSEFEKWNTFIISAITELSHDHIRSIFVSNSQRIDIAELIIFITDLSNTIGEYLTRYNKVWQKNIMAARIRQSYLSSCELFENFLDVLAKRYPRIAAHTAISHYAIFRVKQELRVSANAAAVYLQSHHIDVNIISLLTSGLNHIINQKTLSRADENYVRKLVALLLKRKFSKSEEVVDFLIVNDFNLPDFFLFCLERWNKRVSEQDGLLEQKEKLLDLKSHLYELSVTSGLKCPWEKQKLYNELNKFLSEKYFIVKERLKISLQLANDMHYQTRGRRILVNLSVAQLGLFLRLLVEKGVLAKEHIGELFAFFAKNFYTPNTDFISPESLQKKSSVVEHATAQKLKAILISMLNWLNTNYNLSNYN</sequence>